<sequence>MAVDNWEHIVKLLTGWSLPERSEVTGVKGDSGIPWINVDVKKVAATLQPRTELRDTGASFQFYVLKGKGVDMYQANINYADLSLGDTYAQRSQEALSRLVNQFQTTGVQSSSGGEPTGTDGVDLHSFAKAARSFDVAGQFFYHHEAVLKHWLDHLGDENAAWKGTAAGVFYNLVKDLHDKYDHFLAQLRPPGFQPQYQSVATPGFASTTLHGDQIIGAENMLHQAHTKLLQQFSDFYWRRGRPITVNEADGQSISRVPPADPKSILNELMWDVDWFIRQYNTSRIQAIKRTVQRADDPDVITWRAMAGFSTQPHWGDLRDTSTWSGIAQEAVDRWTNNLRANLDEPALPIVTELSQGWSRVLDPTWNTRFAFEDIPSISLAETLQQDIAEQQQQEALHQQEEALQQQQEAQKEFAQQSTDFQQGVNSLGSDIQDLGNGLDGFGDSVDGLGQNIGQGITDVTAPDPSTLVSGAPETLAVNDPAAVGGVPTVGGPDGSGTTTVSTPSALTENGIGTTGIGADGMGADGIGTTGIGADGMGADGIGTTGIGADGGTGRLPGGLSGLTSGDSLTSALPTPSTLDESTVQTPTTLAGAPLAGDTTLDATALPTDTALSAPDPFATDTATVTGADAATTATGLGAVPLLPYTSASAQGLTTGGPGRTNSDGSTVVPGADGGLTARFPDGSSVVVGPDGTVTTTSPDGRTSVGVLGPGEVVTNPDGSTIGLDGVGGVTSHLPDGSSFTSNPDGSVTTAQPDGSSVTQFPNGVTEVVGPDGQVQLTGPDGSAVVPGADGGLTARFPDGSSVVVGPDGTVTTTSPDGRTSVGVLGPGEVVTNPDGSTIGLDGVGGVTSHLPDGSSFTSNPDGSVTTAQPDGSSVTQFPNGVTEVVGPDGQVQLTGPDGSTAVQNPDGGVTTAFPDGGVSTVAPDGTVTTVTPDGQTVTTHLDPGQSLVNPDGSTTSIGPDGSVTTTLPDGGTYTLHPDGTVTTTNPDGTTGPGALSDLPTTSGDPGRLTTLDPDGSTTVHYPSGTTATTGTDGFTTTTFPDGSSTIAGPDGQFQTVPSPTTAGLTDATGGPTDATGESTEASIDPNRAFGSRQQAAVGQPAAGAGAGTGPGADSSLSGMLSPMMMMGMARMGQQGQQGNKEQERIREVYGDDESDGVFFPNQQQPRPVGRPEPDAYEEEEEDPEDLLGVPARSQGGPGGYNRPSTSSPGWSDDGDDVWGTEEGGLPASIGR</sequence>
<feature type="region of interest" description="Disordered" evidence="1">
    <location>
        <begin position="549"/>
        <end position="596"/>
    </location>
</feature>
<dbReference type="Gene3D" id="2.60.450.20">
    <property type="match status" value="3"/>
</dbReference>
<evidence type="ECO:0000313" key="3">
    <source>
        <dbReference type="Proteomes" id="UP001052655"/>
    </source>
</evidence>
<feature type="region of interest" description="Disordered" evidence="1">
    <location>
        <begin position="391"/>
        <end position="419"/>
    </location>
</feature>
<protein>
    <recommendedName>
        <fullName evidence="4">Centromere protein J C-terminal domain-containing protein</fullName>
    </recommendedName>
</protein>
<dbReference type="PANTHER" id="PTHR10331:SF6">
    <property type="entry name" value="SPINDLE ASSEMBLY ABNORMAL 4"/>
    <property type="match status" value="1"/>
</dbReference>
<name>A0ABQ3PVS4_9ACTN</name>
<dbReference type="InterPro" id="IPR047002">
    <property type="entry name" value="Tcp10_C_sf"/>
</dbReference>
<dbReference type="InterPro" id="IPR026581">
    <property type="entry name" value="TCP10L/CENPJ"/>
</dbReference>
<feature type="compositionally biased region" description="Low complexity" evidence="1">
    <location>
        <begin position="1094"/>
        <end position="1104"/>
    </location>
</feature>
<feature type="region of interest" description="Disordered" evidence="1">
    <location>
        <begin position="934"/>
        <end position="1034"/>
    </location>
</feature>
<feature type="region of interest" description="Disordered" evidence="1">
    <location>
        <begin position="693"/>
        <end position="717"/>
    </location>
</feature>
<evidence type="ECO:0000313" key="2">
    <source>
        <dbReference type="EMBL" id="GHI29125.1"/>
    </source>
</evidence>
<feature type="region of interest" description="Disordered" evidence="1">
    <location>
        <begin position="1047"/>
        <end position="1120"/>
    </location>
</feature>
<dbReference type="PANTHER" id="PTHR10331">
    <property type="entry name" value="T COMPLEX PROTEIN 10"/>
    <property type="match status" value="1"/>
</dbReference>
<accession>A0ABQ3PVS4</accession>
<feature type="compositionally biased region" description="Low complexity" evidence="1">
    <location>
        <begin position="1023"/>
        <end position="1034"/>
    </location>
</feature>
<reference evidence="2" key="1">
    <citation type="submission" date="2024-05" db="EMBL/GenBank/DDBJ databases">
        <title>Whole genome shotgun sequence of Streptomyces daghestanicus NBRC 12762.</title>
        <authorList>
            <person name="Komaki H."/>
            <person name="Tamura T."/>
        </authorList>
    </citation>
    <scope>NUCLEOTIDE SEQUENCE</scope>
    <source>
        <strain evidence="2">NBRC 12762</strain>
    </source>
</reference>
<dbReference type="Proteomes" id="UP001052655">
    <property type="component" value="Unassembled WGS sequence"/>
</dbReference>
<evidence type="ECO:0000256" key="1">
    <source>
        <dbReference type="SAM" id="MobiDB-lite"/>
    </source>
</evidence>
<dbReference type="NCBIfam" id="NF038047">
    <property type="entry name" value="not_Tcp10"/>
    <property type="match status" value="1"/>
</dbReference>
<proteinExistence type="predicted"/>
<feature type="compositionally biased region" description="Low complexity" evidence="1">
    <location>
        <begin position="391"/>
        <end position="417"/>
    </location>
</feature>
<comment type="caution">
    <text evidence="2">The sequence shown here is derived from an EMBL/GenBank/DDBJ whole genome shotgun (WGS) entry which is preliminary data.</text>
</comment>
<evidence type="ECO:0008006" key="4">
    <source>
        <dbReference type="Google" id="ProtNLM"/>
    </source>
</evidence>
<feature type="compositionally biased region" description="Acidic residues" evidence="1">
    <location>
        <begin position="1175"/>
        <end position="1186"/>
    </location>
</feature>
<gene>
    <name evidence="2" type="ORF">Sdagh_08550</name>
</gene>
<feature type="compositionally biased region" description="Polar residues" evidence="1">
    <location>
        <begin position="574"/>
        <end position="589"/>
    </location>
</feature>
<feature type="compositionally biased region" description="Polar residues" evidence="1">
    <location>
        <begin position="947"/>
        <end position="968"/>
    </location>
</feature>
<organism evidence="2 3">
    <name type="scientific">Streptomyces daghestanicus</name>
    <dbReference type="NCBI Taxonomy" id="66885"/>
    <lineage>
        <taxon>Bacteria</taxon>
        <taxon>Bacillati</taxon>
        <taxon>Actinomycetota</taxon>
        <taxon>Actinomycetes</taxon>
        <taxon>Kitasatosporales</taxon>
        <taxon>Streptomycetaceae</taxon>
        <taxon>Streptomyces</taxon>
    </lineage>
</organism>
<dbReference type="RefSeq" id="WP_226534526.1">
    <property type="nucleotide sequence ID" value="NZ_BNDX01000002.1"/>
</dbReference>
<feature type="compositionally biased region" description="Low complexity" evidence="1">
    <location>
        <begin position="978"/>
        <end position="994"/>
    </location>
</feature>
<feature type="compositionally biased region" description="Low complexity" evidence="1">
    <location>
        <begin position="562"/>
        <end position="573"/>
    </location>
</feature>
<feature type="region of interest" description="Disordered" evidence="1">
    <location>
        <begin position="1151"/>
        <end position="1232"/>
    </location>
</feature>
<dbReference type="EMBL" id="BNDX01000002">
    <property type="protein sequence ID" value="GHI29125.1"/>
    <property type="molecule type" value="Genomic_DNA"/>
</dbReference>
<feature type="region of interest" description="Disordered" evidence="1">
    <location>
        <begin position="810"/>
        <end position="829"/>
    </location>
</feature>
<feature type="compositionally biased region" description="Gly residues" evidence="1">
    <location>
        <begin position="549"/>
        <end position="561"/>
    </location>
</feature>
<keyword evidence="3" id="KW-1185">Reference proteome</keyword>
<feature type="compositionally biased region" description="Low complexity" evidence="1">
    <location>
        <begin position="1060"/>
        <end position="1077"/>
    </location>
</feature>